<keyword evidence="6" id="KW-1185">Reference proteome</keyword>
<dbReference type="AlphaFoldDB" id="A0AAN8UGK4"/>
<feature type="domain" description="K Homology" evidence="4">
    <location>
        <begin position="36"/>
        <end position="109"/>
    </location>
</feature>
<evidence type="ECO:0000313" key="6">
    <source>
        <dbReference type="Proteomes" id="UP001370490"/>
    </source>
</evidence>
<sequence>MSSAEAETQQQGTPGGEEKEATPPTKTTVKWPGWPGDNVFRLIVPVLKVGSIIGRKGELVKKMCEDTRARIRILDAPLGTSDRIVLISGKEEPDSPLSPAMDAVIRVFKRINGLSLNEGDGAVSEVASVPFCSIRMLIAVSQGMHLIGKQGSMIKSIQEGSGASVRILPEDDLPSYATADERIVELHGESLKVLKALELVLGVLRKFLVDHSITPLFEKNYSTTLSNDHVVDSWADKNQSLLHPAAAPQAGIASDYSISMKRDPLLFDRDVQLESKAAHSGLSLYAQDAGLGGLRSTGLGRAAAPLVTQVRFT</sequence>
<reference evidence="5 6" key="1">
    <citation type="submission" date="2023-12" db="EMBL/GenBank/DDBJ databases">
        <title>A high-quality genome assembly for Dillenia turbinata (Dilleniales).</title>
        <authorList>
            <person name="Chanderbali A."/>
        </authorList>
    </citation>
    <scope>NUCLEOTIDE SEQUENCE [LARGE SCALE GENOMIC DNA]</scope>
    <source>
        <strain evidence="5">LSX21</strain>
        <tissue evidence="5">Leaf</tissue>
    </source>
</reference>
<dbReference type="Proteomes" id="UP001370490">
    <property type="component" value="Unassembled WGS sequence"/>
</dbReference>
<keyword evidence="1" id="KW-0677">Repeat</keyword>
<gene>
    <name evidence="5" type="ORF">RJ641_021980</name>
</gene>
<protein>
    <submittedName>
        <fullName evidence="5">K Homology domain, type 1</fullName>
    </submittedName>
</protein>
<feature type="domain" description="K Homology" evidence="4">
    <location>
        <begin position="130"/>
        <end position="205"/>
    </location>
</feature>
<comment type="caution">
    <text evidence="5">The sequence shown here is derived from an EMBL/GenBank/DDBJ whole genome shotgun (WGS) entry which is preliminary data.</text>
</comment>
<dbReference type="PROSITE" id="PS50084">
    <property type="entry name" value="KH_TYPE_1"/>
    <property type="match status" value="2"/>
</dbReference>
<dbReference type="GO" id="GO:0003723">
    <property type="term" value="F:RNA binding"/>
    <property type="evidence" value="ECO:0007669"/>
    <property type="project" value="UniProtKB-UniRule"/>
</dbReference>
<dbReference type="EMBL" id="JBAMMX010000027">
    <property type="protein sequence ID" value="KAK6912379.1"/>
    <property type="molecule type" value="Genomic_DNA"/>
</dbReference>
<dbReference type="SMART" id="SM00322">
    <property type="entry name" value="KH"/>
    <property type="match status" value="2"/>
</dbReference>
<feature type="region of interest" description="Disordered" evidence="3">
    <location>
        <begin position="1"/>
        <end position="32"/>
    </location>
</feature>
<dbReference type="CDD" id="cd22460">
    <property type="entry name" value="KH-I_PEPPER_rpt2_like"/>
    <property type="match status" value="1"/>
</dbReference>
<dbReference type="Gene3D" id="3.30.310.210">
    <property type="match status" value="1"/>
</dbReference>
<proteinExistence type="predicted"/>
<evidence type="ECO:0000259" key="4">
    <source>
        <dbReference type="SMART" id="SM00322"/>
    </source>
</evidence>
<evidence type="ECO:0000256" key="1">
    <source>
        <dbReference type="ARBA" id="ARBA00022737"/>
    </source>
</evidence>
<dbReference type="Pfam" id="PF00013">
    <property type="entry name" value="KH_1"/>
    <property type="match status" value="2"/>
</dbReference>
<accession>A0AAN8UGK4</accession>
<dbReference type="CDD" id="cd22459">
    <property type="entry name" value="KH-I_PEPPER_rpt1_like"/>
    <property type="match status" value="1"/>
</dbReference>
<dbReference type="InterPro" id="IPR004088">
    <property type="entry name" value="KH_dom_type_1"/>
</dbReference>
<organism evidence="5 6">
    <name type="scientific">Dillenia turbinata</name>
    <dbReference type="NCBI Taxonomy" id="194707"/>
    <lineage>
        <taxon>Eukaryota</taxon>
        <taxon>Viridiplantae</taxon>
        <taxon>Streptophyta</taxon>
        <taxon>Embryophyta</taxon>
        <taxon>Tracheophyta</taxon>
        <taxon>Spermatophyta</taxon>
        <taxon>Magnoliopsida</taxon>
        <taxon>eudicotyledons</taxon>
        <taxon>Gunneridae</taxon>
        <taxon>Pentapetalae</taxon>
        <taxon>Dilleniales</taxon>
        <taxon>Dilleniaceae</taxon>
        <taxon>Dillenia</taxon>
    </lineage>
</organism>
<dbReference type="InterPro" id="IPR036612">
    <property type="entry name" value="KH_dom_type_1_sf"/>
</dbReference>
<dbReference type="SUPFAM" id="SSF54791">
    <property type="entry name" value="Eukaryotic type KH-domain (KH-domain type I)"/>
    <property type="match status" value="2"/>
</dbReference>
<keyword evidence="2" id="KW-0694">RNA-binding</keyword>
<dbReference type="PANTHER" id="PTHR10288">
    <property type="entry name" value="KH DOMAIN CONTAINING RNA BINDING PROTEIN"/>
    <property type="match status" value="1"/>
</dbReference>
<feature type="compositionally biased region" description="Polar residues" evidence="3">
    <location>
        <begin position="1"/>
        <end position="12"/>
    </location>
</feature>
<evidence type="ECO:0000256" key="2">
    <source>
        <dbReference type="PROSITE-ProRule" id="PRU00117"/>
    </source>
</evidence>
<evidence type="ECO:0000313" key="5">
    <source>
        <dbReference type="EMBL" id="KAK6912379.1"/>
    </source>
</evidence>
<name>A0AAN8UGK4_9MAGN</name>
<dbReference type="InterPro" id="IPR004087">
    <property type="entry name" value="KH_dom"/>
</dbReference>
<evidence type="ECO:0000256" key="3">
    <source>
        <dbReference type="SAM" id="MobiDB-lite"/>
    </source>
</evidence>